<dbReference type="InterPro" id="IPR004823">
    <property type="entry name" value="TAF_TATA-bd_Histone-like_dom"/>
</dbReference>
<evidence type="ECO:0000256" key="8">
    <source>
        <dbReference type="ARBA" id="ARBA00060080"/>
    </source>
</evidence>
<dbReference type="GO" id="GO:0046982">
    <property type="term" value="F:protein heterodimerization activity"/>
    <property type="evidence" value="ECO:0007669"/>
    <property type="project" value="InterPro"/>
</dbReference>
<dbReference type="InterPro" id="IPR037796">
    <property type="entry name" value="TAF6"/>
</dbReference>
<dbReference type="InterPro" id="IPR046344">
    <property type="entry name" value="TAF6_C_sf"/>
</dbReference>
<evidence type="ECO:0000256" key="6">
    <source>
        <dbReference type="ARBA" id="ARBA00023163"/>
    </source>
</evidence>
<dbReference type="OMA" id="QKCRFSP"/>
<dbReference type="InterPro" id="IPR011442">
    <property type="entry name" value="TAF6_C"/>
</dbReference>
<evidence type="ECO:0000256" key="2">
    <source>
        <dbReference type="ARBA" id="ARBA00007688"/>
    </source>
</evidence>
<dbReference type="Gene3D" id="1.25.40.770">
    <property type="entry name" value="TAF6, C-terminal HEAT repeat domain"/>
    <property type="match status" value="1"/>
</dbReference>
<evidence type="ECO:0000256" key="4">
    <source>
        <dbReference type="ARBA" id="ARBA00022553"/>
    </source>
</evidence>
<dbReference type="GO" id="GO:0016251">
    <property type="term" value="F:RNA polymerase II general transcription initiation factor activity"/>
    <property type="evidence" value="ECO:0007669"/>
    <property type="project" value="InterPro"/>
</dbReference>
<dbReference type="GO" id="GO:0005669">
    <property type="term" value="C:transcription factor TFIID complex"/>
    <property type="evidence" value="ECO:0007669"/>
    <property type="project" value="InterPro"/>
</dbReference>
<dbReference type="SUPFAM" id="SSF47113">
    <property type="entry name" value="Histone-fold"/>
    <property type="match status" value="1"/>
</dbReference>
<dbReference type="Proteomes" id="UP000007754">
    <property type="component" value="Unplaced"/>
</dbReference>
<comment type="subcellular location">
    <subcellularLocation>
        <location evidence="1">Nucleus</location>
    </subcellularLocation>
</comment>
<keyword evidence="15" id="KW-1185">Reference proteome</keyword>
<dbReference type="Pfam" id="PF07571">
    <property type="entry name" value="TAF6_C"/>
    <property type="match status" value="1"/>
</dbReference>
<reference evidence="14" key="2">
    <citation type="submission" date="2025-09" db="UniProtKB">
        <authorList>
            <consortium name="Ensembl"/>
        </authorList>
    </citation>
    <scope>IDENTIFICATION</scope>
</reference>
<dbReference type="GO" id="GO:0046695">
    <property type="term" value="C:SLIK (SAGA-like) complex"/>
    <property type="evidence" value="ECO:0007669"/>
    <property type="project" value="InterPro"/>
</dbReference>
<feature type="compositionally biased region" description="Low complexity" evidence="12">
    <location>
        <begin position="403"/>
        <end position="433"/>
    </location>
</feature>
<keyword evidence="5" id="KW-0805">Transcription regulation</keyword>
<dbReference type="SUPFAM" id="SSF48371">
    <property type="entry name" value="ARM repeat"/>
    <property type="match status" value="1"/>
</dbReference>
<evidence type="ECO:0000256" key="9">
    <source>
        <dbReference type="ARBA" id="ARBA00065988"/>
    </source>
</evidence>
<proteinExistence type="inferred from homology"/>
<dbReference type="AlphaFoldDB" id="H1A0E4"/>
<dbReference type="GO" id="GO:0000124">
    <property type="term" value="C:SAGA complex"/>
    <property type="evidence" value="ECO:0007669"/>
    <property type="project" value="InterPro"/>
</dbReference>
<feature type="region of interest" description="Disordered" evidence="12">
    <location>
        <begin position="454"/>
        <end position="533"/>
    </location>
</feature>
<dbReference type="GO" id="GO:0051123">
    <property type="term" value="P:RNA polymerase II preinitiation complex assembly"/>
    <property type="evidence" value="ECO:0007669"/>
    <property type="project" value="TreeGrafter"/>
</dbReference>
<dbReference type="PANTHER" id="PTHR10221:SF22">
    <property type="entry name" value="TAF6-LIKE RNA POLYMERASE II P300_CBP-ASSOCIATED FACTOR-ASSOCIATED FACTOR 65 KDA SUBUNIT 6L"/>
    <property type="match status" value="1"/>
</dbReference>
<dbReference type="FunFam" id="1.10.20.10:FF:000040">
    <property type="entry name" value="TAF6-like RNA polymerase II p300/CBP-associated factor-associated factor 65 kDa subunit 6L"/>
    <property type="match status" value="1"/>
</dbReference>
<gene>
    <name evidence="14" type="primary">TAF6L</name>
</gene>
<keyword evidence="7" id="KW-0539">Nucleus</keyword>
<sequence>GHKSSGVGGGREERRFVELPRDSVRLMAESAGLELSDEVAALLAEDVCYRLREATQNSSQFLKHTRRRRLTVEDFNRALRWSNVEAVCGCGSQDSLPFRPLREGDLFFPEDREVNLLELALATNIPKGCAETAVRVHVSYLDGKGNLEPQGAVPSAVSSLSDDLLKYYQHVTRAVLGDDPQLMKVALQDLQSNPKIAALLPYFVYVVSGVKSVSHDLEQLSRLLQLARSLLQNPFLSLGSYVGSLVASVLYCVLEPLAASINPLNDHWTLRDYAAMLLGRIFWSHGELVRGLYQQILLSLQKVLADPVRPLCSHYGAVVGLHALGWKAVERVLYPHLPTYWPNLQAVLDDYSVSNAQVKADGHKVYGAILVAVERLLKAKAQQAPGFGGPEGSPRHSPPGQDPLPELGLGRPLLPGGAAAASSSSSSSSPLSPSLRDMYRELYDFFGDSLAARFGTGAPAEPPSPPGAAEGARKEPPAEGAARKMPQLTNATVSPRDEEPPPPRPERPALHRAPGPPPRPRGTPRAPAGHRPGARDVFQKCRFAPRGPPRFSFVIAGRQTGRRCPGRRFQTNFPQPPAAALGSRYAQRLPMIGRTGRAPRRWPRAEYSLLLLL</sequence>
<evidence type="ECO:0000313" key="14">
    <source>
        <dbReference type="Ensembl" id="ENSTGUP00000016352.2"/>
    </source>
</evidence>
<comment type="function">
    <text evidence="8">Functions as a component of the PCAF complex. The PCAF complex is capable of efficiently acetylating histones in a nucleosomal context. The PCAF complex could be considered as the human version of the yeast SAGA complex. With TAF5L, acts as an epigenetic regulator essential for somatic reprogramming. Regulates target genes through H3K9ac deposition and MYC recruitment which trigger MYC regulatory network to orchestrate gene expression programs to control embryonic stem cell state. Functions with MYC to activate target gene expression through RNA polymerase II pause release.</text>
</comment>
<keyword evidence="4" id="KW-0597">Phosphoprotein</keyword>
<dbReference type="HOGENOM" id="CLU_1149512_0_0_1"/>
<dbReference type="SMART" id="SM00803">
    <property type="entry name" value="TAF"/>
    <property type="match status" value="1"/>
</dbReference>
<organism evidence="14 15">
    <name type="scientific">Taeniopygia guttata</name>
    <name type="common">Zebra finch</name>
    <name type="synonym">Poephila guttata</name>
    <dbReference type="NCBI Taxonomy" id="59729"/>
    <lineage>
        <taxon>Eukaryota</taxon>
        <taxon>Metazoa</taxon>
        <taxon>Chordata</taxon>
        <taxon>Craniata</taxon>
        <taxon>Vertebrata</taxon>
        <taxon>Euteleostomi</taxon>
        <taxon>Archelosauria</taxon>
        <taxon>Archosauria</taxon>
        <taxon>Dinosauria</taxon>
        <taxon>Saurischia</taxon>
        <taxon>Theropoda</taxon>
        <taxon>Coelurosauria</taxon>
        <taxon>Aves</taxon>
        <taxon>Neognathae</taxon>
        <taxon>Neoaves</taxon>
        <taxon>Telluraves</taxon>
        <taxon>Australaves</taxon>
        <taxon>Passeriformes</taxon>
        <taxon>Passeroidea</taxon>
        <taxon>Estrildidae</taxon>
        <taxon>Estrildinae</taxon>
        <taxon>Taeniopygia</taxon>
    </lineage>
</organism>
<evidence type="ECO:0000256" key="3">
    <source>
        <dbReference type="ARBA" id="ARBA00022481"/>
    </source>
</evidence>
<name>H1A0E4_TAEGU</name>
<dbReference type="InParanoid" id="H1A0E4"/>
<dbReference type="InterPro" id="IPR016024">
    <property type="entry name" value="ARM-type_fold"/>
</dbReference>
<dbReference type="GeneTree" id="ENSGT00640000091486"/>
<protein>
    <recommendedName>
        <fullName evidence="10">TAF6-like RNA polymerase II p300/CBP-associated factor-associated factor 65 kDa subunit 6L</fullName>
    </recommendedName>
    <alternativeName>
        <fullName evidence="11">PCAF-associated factor 65-alpha</fullName>
    </alternativeName>
</protein>
<comment type="similarity">
    <text evidence="2">Belongs to the TAF6 family.</text>
</comment>
<reference evidence="14" key="1">
    <citation type="submission" date="2025-08" db="UniProtKB">
        <authorList>
            <consortium name="Ensembl"/>
        </authorList>
    </citation>
    <scope>IDENTIFICATION</scope>
</reference>
<feature type="region of interest" description="Disordered" evidence="12">
    <location>
        <begin position="382"/>
        <end position="433"/>
    </location>
</feature>
<keyword evidence="3" id="KW-0488">Methylation</keyword>
<dbReference type="FunFam" id="1.25.40.770:FF:000002">
    <property type="entry name" value="TAF6-like RNA polymerase II p300/CBP-associated factor-associated factor 65 kDa subunit 6L"/>
    <property type="match status" value="1"/>
</dbReference>
<dbReference type="Pfam" id="PF02969">
    <property type="entry name" value="TAF"/>
    <property type="match status" value="1"/>
</dbReference>
<dbReference type="CDD" id="cd22932">
    <property type="entry name" value="HFD_TAF6L"/>
    <property type="match status" value="1"/>
</dbReference>
<evidence type="ECO:0000256" key="12">
    <source>
        <dbReference type="SAM" id="MobiDB-lite"/>
    </source>
</evidence>
<feature type="domain" description="TATA box binding protein associated factor (TAF) histone-like fold" evidence="13">
    <location>
        <begin position="17"/>
        <end position="80"/>
    </location>
</feature>
<keyword evidence="6" id="KW-0804">Transcription</keyword>
<evidence type="ECO:0000313" key="15">
    <source>
        <dbReference type="Proteomes" id="UP000007754"/>
    </source>
</evidence>
<dbReference type="CDD" id="cd08050">
    <property type="entry name" value="TAF6C"/>
    <property type="match status" value="1"/>
</dbReference>
<evidence type="ECO:0000256" key="10">
    <source>
        <dbReference type="ARBA" id="ARBA00074316"/>
    </source>
</evidence>
<evidence type="ECO:0000256" key="1">
    <source>
        <dbReference type="ARBA" id="ARBA00004123"/>
    </source>
</evidence>
<dbReference type="PANTHER" id="PTHR10221">
    <property type="entry name" value="TRANSCRIPTION INITIATION FACTOR TFIID SUBUNIT 6"/>
    <property type="match status" value="1"/>
</dbReference>
<dbReference type="Gene3D" id="1.10.20.10">
    <property type="entry name" value="Histone, subunit A"/>
    <property type="match status" value="1"/>
</dbReference>
<evidence type="ECO:0000256" key="5">
    <source>
        <dbReference type="ARBA" id="ARBA00023015"/>
    </source>
</evidence>
<evidence type="ECO:0000256" key="11">
    <source>
        <dbReference type="ARBA" id="ARBA00078025"/>
    </source>
</evidence>
<dbReference type="GO" id="GO:0003713">
    <property type="term" value="F:transcription coactivator activity"/>
    <property type="evidence" value="ECO:0007669"/>
    <property type="project" value="TreeGrafter"/>
</dbReference>
<comment type="subunit">
    <text evidence="9">The PCAF complex is composed of a number of TBP-associated factors (TAFS), such as TAF5, TAF5L, TAF6, TAF6L, TAF9, TAF10 and TAF12, PCAF, and also PCAF-associated factors (PAFs), such as TADA2L/ADA2, TADA3L/ADA3 and SPT3. Component of the STAGA transcription coactivator-HAT complex, at least composed of SUPT3H, GCN5L2, TAF5L, TAF6L, SUPT7L, TADA3L, TAD1L, TAF10, TAF12, TRRAP and TAF9.</text>
</comment>
<dbReference type="Ensembl" id="ENSTGUT00000016669.2">
    <property type="protein sequence ID" value="ENSTGUP00000016352.2"/>
    <property type="gene ID" value="ENSTGUG00000016029.2"/>
</dbReference>
<accession>H1A0E4</accession>
<dbReference type="InterPro" id="IPR009072">
    <property type="entry name" value="Histone-fold"/>
</dbReference>
<evidence type="ECO:0000259" key="13">
    <source>
        <dbReference type="SMART" id="SM00803"/>
    </source>
</evidence>
<feature type="compositionally biased region" description="Basic and acidic residues" evidence="12">
    <location>
        <begin position="495"/>
        <end position="509"/>
    </location>
</feature>
<dbReference type="STRING" id="59729.ENSTGUP00000016352"/>
<evidence type="ECO:0000256" key="7">
    <source>
        <dbReference type="ARBA" id="ARBA00023242"/>
    </source>
</evidence>